<dbReference type="RefSeq" id="WP_167474044.1">
    <property type="nucleotide sequence ID" value="NZ_CP046172.1"/>
</dbReference>
<keyword evidence="1" id="KW-1133">Transmembrane helix</keyword>
<dbReference type="Pfam" id="PF20064">
    <property type="entry name" value="DUF6463"/>
    <property type="match status" value="1"/>
</dbReference>
<dbReference type="EMBL" id="CP046172">
    <property type="protein sequence ID" value="QIS11191.1"/>
    <property type="molecule type" value="Genomic_DNA"/>
</dbReference>
<dbReference type="Proteomes" id="UP000503540">
    <property type="component" value="Chromosome"/>
</dbReference>
<gene>
    <name evidence="2" type="ORF">F5544_16560</name>
</gene>
<dbReference type="AlphaFoldDB" id="A0A6G9YD89"/>
<keyword evidence="1" id="KW-0472">Membrane</keyword>
<feature type="transmembrane region" description="Helical" evidence="1">
    <location>
        <begin position="52"/>
        <end position="72"/>
    </location>
</feature>
<accession>A0A6G9YD89</accession>
<evidence type="ECO:0000313" key="3">
    <source>
        <dbReference type="Proteomes" id="UP000503540"/>
    </source>
</evidence>
<evidence type="ECO:0000256" key="1">
    <source>
        <dbReference type="SAM" id="Phobius"/>
    </source>
</evidence>
<organism evidence="2 3">
    <name type="scientific">Nocardia arthritidis</name>
    <dbReference type="NCBI Taxonomy" id="228602"/>
    <lineage>
        <taxon>Bacteria</taxon>
        <taxon>Bacillati</taxon>
        <taxon>Actinomycetota</taxon>
        <taxon>Actinomycetes</taxon>
        <taxon>Mycobacteriales</taxon>
        <taxon>Nocardiaceae</taxon>
        <taxon>Nocardia</taxon>
    </lineage>
</organism>
<evidence type="ECO:0000313" key="2">
    <source>
        <dbReference type="EMBL" id="QIS11191.1"/>
    </source>
</evidence>
<dbReference type="KEGG" id="nah:F5544_16560"/>
<keyword evidence="3" id="KW-1185">Reference proteome</keyword>
<keyword evidence="1" id="KW-0812">Transmembrane</keyword>
<proteinExistence type="predicted"/>
<name>A0A6G9YD89_9NOCA</name>
<feature type="transmembrane region" description="Helical" evidence="1">
    <location>
        <begin position="84"/>
        <end position="101"/>
    </location>
</feature>
<dbReference type="InterPro" id="IPR045590">
    <property type="entry name" value="DUF6463"/>
</dbReference>
<reference evidence="2 3" key="1">
    <citation type="journal article" date="2019" name="ACS Chem. Biol.">
        <title>Identification and Mobilization of a Cryptic Antibiotic Biosynthesis Gene Locus from a Human-Pathogenic Nocardia Isolate.</title>
        <authorList>
            <person name="Herisse M."/>
            <person name="Ishida K."/>
            <person name="Porter J.L."/>
            <person name="Howden B."/>
            <person name="Hertweck C."/>
            <person name="Stinear T.P."/>
            <person name="Pidot S.J."/>
        </authorList>
    </citation>
    <scope>NUCLEOTIDE SEQUENCE [LARGE SCALE GENOMIC DNA]</scope>
    <source>
        <strain evidence="2 3">AUSMDU00012717</strain>
    </source>
</reference>
<protein>
    <submittedName>
        <fullName evidence="2">Uncharacterized protein</fullName>
    </submittedName>
</protein>
<sequence length="126" mass="13590">MIKWAGGLIVLFGAAHTILALTLLRAARYAGTWFSGGLWSDDLSAMSPANSAYWLTLNSFGIPLVILGLAVLWLDRRGITPPPFIAWTLGIWTITVAVILTPSPWPILLIADILLLIAARRAARAA</sequence>